<organism evidence="1 2">
    <name type="scientific">Jejubacter calystegiae</name>
    <dbReference type="NCBI Taxonomy" id="2579935"/>
    <lineage>
        <taxon>Bacteria</taxon>
        <taxon>Pseudomonadati</taxon>
        <taxon>Pseudomonadota</taxon>
        <taxon>Gammaproteobacteria</taxon>
        <taxon>Enterobacterales</taxon>
        <taxon>Enterobacteriaceae</taxon>
        <taxon>Jejubacter</taxon>
    </lineage>
</organism>
<dbReference type="RefSeq" id="WP_138098087.1">
    <property type="nucleotide sequence ID" value="NZ_CP040428.1"/>
</dbReference>
<evidence type="ECO:0000313" key="2">
    <source>
        <dbReference type="Proteomes" id="UP000302163"/>
    </source>
</evidence>
<dbReference type="EMBL" id="CP040428">
    <property type="protein sequence ID" value="QCT21932.1"/>
    <property type="molecule type" value="Genomic_DNA"/>
</dbReference>
<gene>
    <name evidence="1" type="ORF">FEM41_20890</name>
</gene>
<dbReference type="InterPro" id="IPR011090">
    <property type="entry name" value="Integr_conj_element_PFL4709"/>
</dbReference>
<keyword evidence="2" id="KW-1185">Reference proteome</keyword>
<dbReference type="KEGG" id="izh:FEM41_20890"/>
<dbReference type="Pfam" id="PF07511">
    <property type="entry name" value="DUF1525"/>
    <property type="match status" value="1"/>
</dbReference>
<dbReference type="OrthoDB" id="8448784at2"/>
<name>A0A4P8YSX6_9ENTR</name>
<protein>
    <submittedName>
        <fullName evidence="1">TIGR03757 family integrating conjugative element protein</fullName>
    </submittedName>
</protein>
<dbReference type="Proteomes" id="UP000302163">
    <property type="component" value="Chromosome"/>
</dbReference>
<reference evidence="1 2" key="1">
    <citation type="submission" date="2019-05" db="EMBL/GenBank/DDBJ databases">
        <title>Complete genome sequence of Izhakiella calystegiae KSNA2, an endophyte isolated from beach morning glory (Calystegia soldanella).</title>
        <authorList>
            <person name="Jiang L."/>
            <person name="Jeong J.C."/>
            <person name="Kim C.Y."/>
            <person name="Kim D.H."/>
            <person name="Kim S.W."/>
            <person name="Lee j."/>
        </authorList>
    </citation>
    <scope>NUCLEOTIDE SEQUENCE [LARGE SCALE GENOMIC DNA]</scope>
    <source>
        <strain evidence="1 2">KSNA2</strain>
    </source>
</reference>
<accession>A0A4P8YSX6</accession>
<sequence length="126" mass="14165">MKRRNFILLPALLPVTVLAGSVLYTDSQHLPENLPPDIPVVLLDGPERLQTEMFGQLSADSELAAAQARQVMTSPQWQQRQQQLITSYRQVGRAWELGIRKVPAVVFDDRDVVYGTRPSRSEIAVI</sequence>
<dbReference type="NCBIfam" id="TIGR03757">
    <property type="entry name" value="conj_TIGR03757"/>
    <property type="match status" value="1"/>
</dbReference>
<evidence type="ECO:0000313" key="1">
    <source>
        <dbReference type="EMBL" id="QCT21932.1"/>
    </source>
</evidence>
<proteinExistence type="predicted"/>
<dbReference type="AlphaFoldDB" id="A0A4P8YSX6"/>